<feature type="non-terminal residue" evidence="2">
    <location>
        <position position="1"/>
    </location>
</feature>
<dbReference type="SUPFAM" id="SSF63411">
    <property type="entry name" value="LuxS/MPP-like metallohydrolase"/>
    <property type="match status" value="1"/>
</dbReference>
<evidence type="ECO:0000313" key="3">
    <source>
        <dbReference type="Proteomes" id="UP000287651"/>
    </source>
</evidence>
<comment type="caution">
    <text evidence="2">The sequence shown here is derived from an EMBL/GenBank/DDBJ whole genome shotgun (WGS) entry which is preliminary data.</text>
</comment>
<dbReference type="InterPro" id="IPR007863">
    <property type="entry name" value="Peptidase_M16_C"/>
</dbReference>
<sequence>VIVGMLFLQYAERLPIGLEKVIRTVTSETVKQFYQKWYHLGNMAIVAVGDFTDSQSAVMVSCKIPVDEMRTVKDYRDSLAEAMFHCALNQRFFKISRRKDPPYFSCSSAADALVRPVKAYIMTSSCRERGTIEALEAMLTEVDLAPMRLYFYMLACVILSDNFLTRLLGFVFMVFLSVKYPLYVL</sequence>
<dbReference type="GO" id="GO:0046872">
    <property type="term" value="F:metal ion binding"/>
    <property type="evidence" value="ECO:0007669"/>
    <property type="project" value="InterPro"/>
</dbReference>
<evidence type="ECO:0000313" key="2">
    <source>
        <dbReference type="EMBL" id="RRT83276.1"/>
    </source>
</evidence>
<reference evidence="2 3" key="1">
    <citation type="journal article" date="2014" name="Agronomy (Basel)">
        <title>A Draft Genome Sequence for Ensete ventricosum, the Drought-Tolerant Tree Against Hunger.</title>
        <authorList>
            <person name="Harrison J."/>
            <person name="Moore K.A."/>
            <person name="Paszkiewicz K."/>
            <person name="Jones T."/>
            <person name="Grant M."/>
            <person name="Ambacheew D."/>
            <person name="Muzemil S."/>
            <person name="Studholme D.J."/>
        </authorList>
    </citation>
    <scope>NUCLEOTIDE SEQUENCE [LARGE SCALE GENOMIC DNA]</scope>
</reference>
<gene>
    <name evidence="2" type="ORF">B296_00008041</name>
</gene>
<evidence type="ECO:0000259" key="1">
    <source>
        <dbReference type="Pfam" id="PF05193"/>
    </source>
</evidence>
<dbReference type="Gene3D" id="3.30.830.10">
    <property type="entry name" value="Metalloenzyme, LuxS/M16 peptidase-like"/>
    <property type="match status" value="1"/>
</dbReference>
<dbReference type="Proteomes" id="UP000287651">
    <property type="component" value="Unassembled WGS sequence"/>
</dbReference>
<organism evidence="2 3">
    <name type="scientific">Ensete ventricosum</name>
    <name type="common">Abyssinian banana</name>
    <name type="synonym">Musa ensete</name>
    <dbReference type="NCBI Taxonomy" id="4639"/>
    <lineage>
        <taxon>Eukaryota</taxon>
        <taxon>Viridiplantae</taxon>
        <taxon>Streptophyta</taxon>
        <taxon>Embryophyta</taxon>
        <taxon>Tracheophyta</taxon>
        <taxon>Spermatophyta</taxon>
        <taxon>Magnoliopsida</taxon>
        <taxon>Liliopsida</taxon>
        <taxon>Zingiberales</taxon>
        <taxon>Musaceae</taxon>
        <taxon>Ensete</taxon>
    </lineage>
</organism>
<proteinExistence type="predicted"/>
<feature type="domain" description="Peptidase M16 C-terminal" evidence="1">
    <location>
        <begin position="25"/>
        <end position="55"/>
    </location>
</feature>
<name>A0A427B493_ENSVE</name>
<accession>A0A427B493</accession>
<dbReference type="AlphaFoldDB" id="A0A427B493"/>
<dbReference type="InterPro" id="IPR011249">
    <property type="entry name" value="Metalloenz_LuxS/M16"/>
</dbReference>
<protein>
    <recommendedName>
        <fullName evidence="1">Peptidase M16 C-terminal domain-containing protein</fullName>
    </recommendedName>
</protein>
<dbReference type="Pfam" id="PF05193">
    <property type="entry name" value="Peptidase_M16_C"/>
    <property type="match status" value="1"/>
</dbReference>
<dbReference type="EMBL" id="AMZH03000527">
    <property type="protein sequence ID" value="RRT83276.1"/>
    <property type="molecule type" value="Genomic_DNA"/>
</dbReference>